<accession>W0ACC8</accession>
<dbReference type="GO" id="GO:0022857">
    <property type="term" value="F:transmembrane transporter activity"/>
    <property type="evidence" value="ECO:0007669"/>
    <property type="project" value="InterPro"/>
</dbReference>
<dbReference type="InterPro" id="IPR011701">
    <property type="entry name" value="MFS"/>
</dbReference>
<organism evidence="8 9">
    <name type="scientific">Sphingomonas sanxanigenens DSM 19645 = NX02</name>
    <dbReference type="NCBI Taxonomy" id="1123269"/>
    <lineage>
        <taxon>Bacteria</taxon>
        <taxon>Pseudomonadati</taxon>
        <taxon>Pseudomonadota</taxon>
        <taxon>Alphaproteobacteria</taxon>
        <taxon>Sphingomonadales</taxon>
        <taxon>Sphingomonadaceae</taxon>
        <taxon>Sphingomonas</taxon>
    </lineage>
</organism>
<dbReference type="InterPro" id="IPR050189">
    <property type="entry name" value="MFS_Efflux_Transporters"/>
</dbReference>
<dbReference type="EMBL" id="CP006644">
    <property type="protein sequence ID" value="AHE54741.1"/>
    <property type="molecule type" value="Genomic_DNA"/>
</dbReference>
<feature type="transmembrane region" description="Helical" evidence="6">
    <location>
        <begin position="374"/>
        <end position="393"/>
    </location>
</feature>
<comment type="subcellular location">
    <subcellularLocation>
        <location evidence="1">Cell membrane</location>
        <topology evidence="1">Multi-pass membrane protein</topology>
    </subcellularLocation>
</comment>
<dbReference type="eggNOG" id="COG2814">
    <property type="taxonomic scope" value="Bacteria"/>
</dbReference>
<evidence type="ECO:0000256" key="3">
    <source>
        <dbReference type="ARBA" id="ARBA00022692"/>
    </source>
</evidence>
<protein>
    <recommendedName>
        <fullName evidence="7">Major facilitator superfamily (MFS) profile domain-containing protein</fullName>
    </recommendedName>
</protein>
<evidence type="ECO:0000313" key="8">
    <source>
        <dbReference type="EMBL" id="AHE54741.1"/>
    </source>
</evidence>
<dbReference type="HOGENOM" id="CLU_001265_61_2_5"/>
<feature type="transmembrane region" description="Helical" evidence="6">
    <location>
        <begin position="399"/>
        <end position="420"/>
    </location>
</feature>
<dbReference type="Pfam" id="PF07690">
    <property type="entry name" value="MFS_1"/>
    <property type="match status" value="1"/>
</dbReference>
<dbReference type="Gene3D" id="1.20.1250.20">
    <property type="entry name" value="MFS general substrate transporter like domains"/>
    <property type="match status" value="2"/>
</dbReference>
<feature type="domain" description="Major facilitator superfamily (MFS) profile" evidence="7">
    <location>
        <begin position="48"/>
        <end position="423"/>
    </location>
</feature>
<reference evidence="8 9" key="1">
    <citation type="submission" date="2013-07" db="EMBL/GenBank/DDBJ databases">
        <title>Completed genome of Sphingomonas sanxanigenens NX02.</title>
        <authorList>
            <person name="Ma T."/>
            <person name="Huang H."/>
            <person name="Wu M."/>
            <person name="Li X."/>
            <person name="Li G."/>
        </authorList>
    </citation>
    <scope>NUCLEOTIDE SEQUENCE [LARGE SCALE GENOMIC DNA]</scope>
    <source>
        <strain evidence="8 9">NX02</strain>
    </source>
</reference>
<dbReference type="AlphaFoldDB" id="W0ACC8"/>
<feature type="transmembrane region" description="Helical" evidence="6">
    <location>
        <begin position="114"/>
        <end position="133"/>
    </location>
</feature>
<dbReference type="InterPro" id="IPR020846">
    <property type="entry name" value="MFS_dom"/>
</dbReference>
<feature type="transmembrane region" description="Helical" evidence="6">
    <location>
        <begin position="49"/>
        <end position="73"/>
    </location>
</feature>
<evidence type="ECO:0000256" key="1">
    <source>
        <dbReference type="ARBA" id="ARBA00004651"/>
    </source>
</evidence>
<evidence type="ECO:0000256" key="5">
    <source>
        <dbReference type="ARBA" id="ARBA00023136"/>
    </source>
</evidence>
<dbReference type="PATRIC" id="fig|1123269.5.peg.2986"/>
<evidence type="ECO:0000313" key="9">
    <source>
        <dbReference type="Proteomes" id="UP000018851"/>
    </source>
</evidence>
<keyword evidence="2" id="KW-1003">Cell membrane</keyword>
<feature type="transmembrane region" description="Helical" evidence="6">
    <location>
        <begin position="88"/>
        <end position="107"/>
    </location>
</feature>
<dbReference type="Proteomes" id="UP000018851">
    <property type="component" value="Chromosome"/>
</dbReference>
<feature type="transmembrane region" description="Helical" evidence="6">
    <location>
        <begin position="172"/>
        <end position="191"/>
    </location>
</feature>
<gene>
    <name evidence="8" type="ORF">NX02_15290</name>
</gene>
<sequence>MKLPHDGDRDIRTDLSPLNPLGRAYKPQCEAVKLHCSDAAQQRNRSRTLFALALGSFCIGTSEFASMGIIQLFSASLGITIPQATNAITAYAFGVIIGAPLVTLAAARLNRRTVLLGLMALFIVGNLLSAAASDLGLLMVARFVAGLPQGAYFGAGAVVASYIVGPGHSGKAFAIVMAGLTVATIFGSPLATILGQTLGWRETYVAVAALAGFALLAIHLWVPRSAALNGSPVMQELSALRKPAVWGVMLVAAIGVASIFAVYTFIGPLVTDTAGRTPAMIPVALGLFGLGMTAGNLFGGRLADGSPVRGIVIGFGCALVVLAILAMGGANVWILLPAMFGVGATMMTAIPTIQVRLTRLAPEAPSLMGAMNIAALNVANAVGAWAGGIAIGARLGLLAAVWAGFALTLAGLLIFGLTLIGSRRRPLPA</sequence>
<dbReference type="CDD" id="cd17324">
    <property type="entry name" value="MFS_NepI_like"/>
    <property type="match status" value="1"/>
</dbReference>
<evidence type="ECO:0000256" key="4">
    <source>
        <dbReference type="ARBA" id="ARBA00022989"/>
    </source>
</evidence>
<keyword evidence="3 6" id="KW-0812">Transmembrane</keyword>
<dbReference type="InterPro" id="IPR036259">
    <property type="entry name" value="MFS_trans_sf"/>
</dbReference>
<proteinExistence type="predicted"/>
<feature type="transmembrane region" description="Helical" evidence="6">
    <location>
        <begin position="203"/>
        <end position="222"/>
    </location>
</feature>
<dbReference type="PROSITE" id="PS50850">
    <property type="entry name" value="MFS"/>
    <property type="match status" value="1"/>
</dbReference>
<dbReference type="RefSeq" id="WP_025292944.1">
    <property type="nucleotide sequence ID" value="NZ_CP006644.1"/>
</dbReference>
<feature type="transmembrane region" description="Helical" evidence="6">
    <location>
        <begin position="278"/>
        <end position="298"/>
    </location>
</feature>
<feature type="transmembrane region" description="Helical" evidence="6">
    <location>
        <begin position="310"/>
        <end position="328"/>
    </location>
</feature>
<dbReference type="PANTHER" id="PTHR43124:SF3">
    <property type="entry name" value="CHLORAMPHENICOL EFFLUX PUMP RV0191"/>
    <property type="match status" value="1"/>
</dbReference>
<evidence type="ECO:0000256" key="6">
    <source>
        <dbReference type="SAM" id="Phobius"/>
    </source>
</evidence>
<keyword evidence="5 6" id="KW-0472">Membrane</keyword>
<feature type="transmembrane region" description="Helical" evidence="6">
    <location>
        <begin position="139"/>
        <end position="165"/>
    </location>
</feature>
<evidence type="ECO:0000259" key="7">
    <source>
        <dbReference type="PROSITE" id="PS50850"/>
    </source>
</evidence>
<name>W0ACC8_9SPHN</name>
<dbReference type="SUPFAM" id="SSF103473">
    <property type="entry name" value="MFS general substrate transporter"/>
    <property type="match status" value="1"/>
</dbReference>
<dbReference type="KEGG" id="ssan:NX02_15290"/>
<feature type="transmembrane region" description="Helical" evidence="6">
    <location>
        <begin position="243"/>
        <end position="266"/>
    </location>
</feature>
<dbReference type="GO" id="GO:0005886">
    <property type="term" value="C:plasma membrane"/>
    <property type="evidence" value="ECO:0007669"/>
    <property type="project" value="UniProtKB-SubCell"/>
</dbReference>
<dbReference type="PANTHER" id="PTHR43124">
    <property type="entry name" value="PURINE EFFLUX PUMP PBUE"/>
    <property type="match status" value="1"/>
</dbReference>
<keyword evidence="9" id="KW-1185">Reference proteome</keyword>
<keyword evidence="4 6" id="KW-1133">Transmembrane helix</keyword>
<evidence type="ECO:0000256" key="2">
    <source>
        <dbReference type="ARBA" id="ARBA00022475"/>
    </source>
</evidence>
<feature type="transmembrane region" description="Helical" evidence="6">
    <location>
        <begin position="334"/>
        <end position="353"/>
    </location>
</feature>